<organism evidence="5 6">
    <name type="scientific">Streptomyces jumonjinensis</name>
    <dbReference type="NCBI Taxonomy" id="1945"/>
    <lineage>
        <taxon>Bacteria</taxon>
        <taxon>Bacillati</taxon>
        <taxon>Actinomycetota</taxon>
        <taxon>Actinomycetes</taxon>
        <taxon>Kitasatosporales</taxon>
        <taxon>Streptomycetaceae</taxon>
        <taxon>Streptomyces</taxon>
    </lineage>
</organism>
<dbReference type="PROSITE" id="PS50949">
    <property type="entry name" value="HTH_GNTR"/>
    <property type="match status" value="1"/>
</dbReference>
<dbReference type="Pfam" id="PF00392">
    <property type="entry name" value="GntR"/>
    <property type="match status" value="1"/>
</dbReference>
<dbReference type="InterPro" id="IPR000524">
    <property type="entry name" value="Tscrpt_reg_HTH_GntR"/>
</dbReference>
<evidence type="ECO:0000256" key="1">
    <source>
        <dbReference type="ARBA" id="ARBA00023015"/>
    </source>
</evidence>
<dbReference type="SUPFAM" id="SSF46785">
    <property type="entry name" value="Winged helix' DNA-binding domain"/>
    <property type="match status" value="1"/>
</dbReference>
<dbReference type="EMBL" id="VCLA01000017">
    <property type="protein sequence ID" value="MQS99035.1"/>
    <property type="molecule type" value="Genomic_DNA"/>
</dbReference>
<dbReference type="InterPro" id="IPR036388">
    <property type="entry name" value="WH-like_DNA-bd_sf"/>
</dbReference>
<dbReference type="GO" id="GO:0003700">
    <property type="term" value="F:DNA-binding transcription factor activity"/>
    <property type="evidence" value="ECO:0007669"/>
    <property type="project" value="InterPro"/>
</dbReference>
<dbReference type="Gene3D" id="3.40.1410.10">
    <property type="entry name" value="Chorismate lyase-like"/>
    <property type="match status" value="1"/>
</dbReference>
<evidence type="ECO:0000313" key="6">
    <source>
        <dbReference type="Proteomes" id="UP000419138"/>
    </source>
</evidence>
<dbReference type="Gene3D" id="1.10.10.10">
    <property type="entry name" value="Winged helix-like DNA-binding domain superfamily/Winged helix DNA-binding domain"/>
    <property type="match status" value="1"/>
</dbReference>
<dbReference type="SMART" id="SM00345">
    <property type="entry name" value="HTH_GNTR"/>
    <property type="match status" value="1"/>
</dbReference>
<dbReference type="PANTHER" id="PTHR44846">
    <property type="entry name" value="MANNOSYL-D-GLYCERATE TRANSPORT/METABOLISM SYSTEM REPRESSOR MNGR-RELATED"/>
    <property type="match status" value="1"/>
</dbReference>
<protein>
    <submittedName>
        <fullName evidence="5">GntR family transcriptional regulator</fullName>
    </submittedName>
</protein>
<dbReference type="InterPro" id="IPR036390">
    <property type="entry name" value="WH_DNA-bd_sf"/>
</dbReference>
<dbReference type="SUPFAM" id="SSF64288">
    <property type="entry name" value="Chorismate lyase-like"/>
    <property type="match status" value="1"/>
</dbReference>
<dbReference type="AlphaFoldDB" id="A0A646KDG4"/>
<dbReference type="Proteomes" id="UP000419138">
    <property type="component" value="Unassembled WGS sequence"/>
</dbReference>
<gene>
    <name evidence="5" type="ORF">FF041_02115</name>
</gene>
<evidence type="ECO:0000256" key="3">
    <source>
        <dbReference type="ARBA" id="ARBA00023163"/>
    </source>
</evidence>
<dbReference type="GO" id="GO:0003677">
    <property type="term" value="F:DNA binding"/>
    <property type="evidence" value="ECO:0007669"/>
    <property type="project" value="UniProtKB-KW"/>
</dbReference>
<feature type="domain" description="HTH gntR-type" evidence="4">
    <location>
        <begin position="2"/>
        <end position="70"/>
    </location>
</feature>
<dbReference type="OrthoDB" id="4537656at2"/>
<keyword evidence="3" id="KW-0804">Transcription</keyword>
<evidence type="ECO:0000313" key="5">
    <source>
        <dbReference type="EMBL" id="MQS99035.1"/>
    </source>
</evidence>
<evidence type="ECO:0000259" key="4">
    <source>
        <dbReference type="PROSITE" id="PS50949"/>
    </source>
</evidence>
<accession>A0A646KDG4</accession>
<name>A0A646KDG4_STRJU</name>
<proteinExistence type="predicted"/>
<reference evidence="5 6" key="1">
    <citation type="submission" date="2019-05" db="EMBL/GenBank/DDBJ databases">
        <title>Comparative genomics and metabolomics analyses of clavulanic acid producing Streptomyces species provides insight into specialized metabolism and evolution of beta-lactam biosynthetic gene clusters.</title>
        <authorList>
            <person name="Moore M.A."/>
            <person name="Cruz-Morales P."/>
            <person name="Barona Gomez F."/>
            <person name="Kapil T."/>
        </authorList>
    </citation>
    <scope>NUCLEOTIDE SEQUENCE [LARGE SCALE GENOMIC DNA]</scope>
    <source>
        <strain evidence="5 6">NRRL 5741</strain>
    </source>
</reference>
<dbReference type="InterPro" id="IPR050679">
    <property type="entry name" value="Bact_HTH_transcr_reg"/>
</dbReference>
<dbReference type="CDD" id="cd07377">
    <property type="entry name" value="WHTH_GntR"/>
    <property type="match status" value="1"/>
</dbReference>
<keyword evidence="6" id="KW-1185">Reference proteome</keyword>
<keyword evidence="1" id="KW-0805">Transcription regulation</keyword>
<sequence>MTGTVAGMAAYLKARIDGGTLEAGNRLPPTRALMHQFALSDNAVYRAVALLKAEGYVYSQQGKGVFVADRRKLIAGMQRIGGITQAGETIHHTRSVRVQAPDWVADQLGAGECVNRVRTVNRGSLILQASQSWVHLDIAEVVPEIDEPRACDPTWQAVYAERSGNSVEVASKTVDARITTAADREALELSDDFAVLVMRSVYVTGDKVIGIGEGVYAPGHPLAIS</sequence>
<comment type="caution">
    <text evidence="5">The sequence shown here is derived from an EMBL/GenBank/DDBJ whole genome shotgun (WGS) entry which is preliminary data.</text>
</comment>
<dbReference type="InterPro" id="IPR028978">
    <property type="entry name" value="Chorismate_lyase_/UTRA_dom_sf"/>
</dbReference>
<dbReference type="RefSeq" id="WP_153520756.1">
    <property type="nucleotide sequence ID" value="NZ_JBEPDZ010000089.1"/>
</dbReference>
<keyword evidence="2" id="KW-0238">DNA-binding</keyword>
<evidence type="ECO:0000256" key="2">
    <source>
        <dbReference type="ARBA" id="ARBA00023125"/>
    </source>
</evidence>
<dbReference type="GO" id="GO:0045892">
    <property type="term" value="P:negative regulation of DNA-templated transcription"/>
    <property type="evidence" value="ECO:0007669"/>
    <property type="project" value="TreeGrafter"/>
</dbReference>
<dbReference type="PANTHER" id="PTHR44846:SF17">
    <property type="entry name" value="GNTR-FAMILY TRANSCRIPTIONAL REGULATOR"/>
    <property type="match status" value="1"/>
</dbReference>